<reference evidence="2 3" key="1">
    <citation type="submission" date="2023-10" db="EMBL/GenBank/DDBJ databases">
        <title>Genomes of two closely related lineages of the louse Polyplax serrata with different host specificities.</title>
        <authorList>
            <person name="Martinu J."/>
            <person name="Tarabai H."/>
            <person name="Stefka J."/>
            <person name="Hypsa V."/>
        </authorList>
    </citation>
    <scope>NUCLEOTIDE SEQUENCE [LARGE SCALE GENOMIC DNA]</scope>
    <source>
        <strain evidence="2">HR10_N</strain>
    </source>
</reference>
<organism evidence="2 3">
    <name type="scientific">Polyplax serrata</name>
    <name type="common">Common mouse louse</name>
    <dbReference type="NCBI Taxonomy" id="468196"/>
    <lineage>
        <taxon>Eukaryota</taxon>
        <taxon>Metazoa</taxon>
        <taxon>Ecdysozoa</taxon>
        <taxon>Arthropoda</taxon>
        <taxon>Hexapoda</taxon>
        <taxon>Insecta</taxon>
        <taxon>Pterygota</taxon>
        <taxon>Neoptera</taxon>
        <taxon>Paraneoptera</taxon>
        <taxon>Psocodea</taxon>
        <taxon>Troctomorpha</taxon>
        <taxon>Phthiraptera</taxon>
        <taxon>Anoplura</taxon>
        <taxon>Polyplacidae</taxon>
        <taxon>Polyplax</taxon>
    </lineage>
</organism>
<proteinExistence type="predicted"/>
<feature type="region of interest" description="Disordered" evidence="1">
    <location>
        <begin position="1"/>
        <end position="29"/>
    </location>
</feature>
<evidence type="ECO:0000256" key="1">
    <source>
        <dbReference type="SAM" id="MobiDB-lite"/>
    </source>
</evidence>
<feature type="compositionally biased region" description="Acidic residues" evidence="1">
    <location>
        <begin position="14"/>
        <end position="29"/>
    </location>
</feature>
<gene>
    <name evidence="2" type="ORF">RUM43_014549</name>
</gene>
<sequence>MPVSNWPSLANGYCDEDDEDDDDDDDDDDDVIREIKTLLIVKVNETCYLLSLARIEDGSIYTCVPPVLLQKPGEGKYAIKSGWPGSEKRALSGPGQMPEA</sequence>
<evidence type="ECO:0000313" key="3">
    <source>
        <dbReference type="Proteomes" id="UP001372834"/>
    </source>
</evidence>
<evidence type="ECO:0000313" key="2">
    <source>
        <dbReference type="EMBL" id="KAK6630564.1"/>
    </source>
</evidence>
<accession>A0AAN8P109</accession>
<dbReference type="EMBL" id="JAWJWE010000010">
    <property type="protein sequence ID" value="KAK6630564.1"/>
    <property type="molecule type" value="Genomic_DNA"/>
</dbReference>
<feature type="region of interest" description="Disordered" evidence="1">
    <location>
        <begin position="80"/>
        <end position="100"/>
    </location>
</feature>
<dbReference type="AlphaFoldDB" id="A0AAN8P109"/>
<dbReference type="Proteomes" id="UP001372834">
    <property type="component" value="Unassembled WGS sequence"/>
</dbReference>
<protein>
    <submittedName>
        <fullName evidence="2">Uncharacterized protein</fullName>
    </submittedName>
</protein>
<comment type="caution">
    <text evidence="2">The sequence shown here is derived from an EMBL/GenBank/DDBJ whole genome shotgun (WGS) entry which is preliminary data.</text>
</comment>
<name>A0AAN8P109_POLSC</name>